<evidence type="ECO:0000313" key="3">
    <source>
        <dbReference type="Proteomes" id="UP000299102"/>
    </source>
</evidence>
<organism evidence="2 3">
    <name type="scientific">Eumeta variegata</name>
    <name type="common">Bagworm moth</name>
    <name type="synonym">Eumeta japonica</name>
    <dbReference type="NCBI Taxonomy" id="151549"/>
    <lineage>
        <taxon>Eukaryota</taxon>
        <taxon>Metazoa</taxon>
        <taxon>Ecdysozoa</taxon>
        <taxon>Arthropoda</taxon>
        <taxon>Hexapoda</taxon>
        <taxon>Insecta</taxon>
        <taxon>Pterygota</taxon>
        <taxon>Neoptera</taxon>
        <taxon>Endopterygota</taxon>
        <taxon>Lepidoptera</taxon>
        <taxon>Glossata</taxon>
        <taxon>Ditrysia</taxon>
        <taxon>Tineoidea</taxon>
        <taxon>Psychidae</taxon>
        <taxon>Oiketicinae</taxon>
        <taxon>Eumeta</taxon>
    </lineage>
</organism>
<evidence type="ECO:0000256" key="1">
    <source>
        <dbReference type="SAM" id="MobiDB-lite"/>
    </source>
</evidence>
<dbReference type="AlphaFoldDB" id="A0A4C1SPW1"/>
<dbReference type="Proteomes" id="UP000299102">
    <property type="component" value="Unassembled WGS sequence"/>
</dbReference>
<sequence>MKWMELTQNGRILLYLGESTPAGTQPRFHYLVGSSPSDNSIMLLVAALTAHGCDLRDHMVAPGTSDSTCTGQKFRPTSTKPSGTLPFPGRVITKQAT</sequence>
<dbReference type="EMBL" id="BGZK01000009">
    <property type="protein sequence ID" value="GBP03091.1"/>
    <property type="molecule type" value="Genomic_DNA"/>
</dbReference>
<feature type="region of interest" description="Disordered" evidence="1">
    <location>
        <begin position="64"/>
        <end position="97"/>
    </location>
</feature>
<gene>
    <name evidence="2" type="ORF">EVAR_2572_1</name>
</gene>
<reference evidence="2 3" key="1">
    <citation type="journal article" date="2019" name="Commun. Biol.">
        <title>The bagworm genome reveals a unique fibroin gene that provides high tensile strength.</title>
        <authorList>
            <person name="Kono N."/>
            <person name="Nakamura H."/>
            <person name="Ohtoshi R."/>
            <person name="Tomita M."/>
            <person name="Numata K."/>
            <person name="Arakawa K."/>
        </authorList>
    </citation>
    <scope>NUCLEOTIDE SEQUENCE [LARGE SCALE GENOMIC DNA]</scope>
</reference>
<accession>A0A4C1SPW1</accession>
<proteinExistence type="predicted"/>
<protein>
    <submittedName>
        <fullName evidence="2">Uncharacterized protein</fullName>
    </submittedName>
</protein>
<evidence type="ECO:0000313" key="2">
    <source>
        <dbReference type="EMBL" id="GBP03091.1"/>
    </source>
</evidence>
<comment type="caution">
    <text evidence="2">The sequence shown here is derived from an EMBL/GenBank/DDBJ whole genome shotgun (WGS) entry which is preliminary data.</text>
</comment>
<keyword evidence="3" id="KW-1185">Reference proteome</keyword>
<feature type="compositionally biased region" description="Polar residues" evidence="1">
    <location>
        <begin position="64"/>
        <end position="82"/>
    </location>
</feature>
<name>A0A4C1SPW1_EUMVA</name>